<evidence type="ECO:0000313" key="2">
    <source>
        <dbReference type="EMBL" id="MPC80247.1"/>
    </source>
</evidence>
<dbReference type="EMBL" id="VSRR010053478">
    <property type="protein sequence ID" value="MPC80247.1"/>
    <property type="molecule type" value="Genomic_DNA"/>
</dbReference>
<reference evidence="2 3" key="1">
    <citation type="submission" date="2019-05" db="EMBL/GenBank/DDBJ databases">
        <title>Another draft genome of Portunus trituberculatus and its Hox gene families provides insights of decapod evolution.</title>
        <authorList>
            <person name="Jeong J.-H."/>
            <person name="Song I."/>
            <person name="Kim S."/>
            <person name="Choi T."/>
            <person name="Kim D."/>
            <person name="Ryu S."/>
            <person name="Kim W."/>
        </authorList>
    </citation>
    <scope>NUCLEOTIDE SEQUENCE [LARGE SCALE GENOMIC DNA]</scope>
    <source>
        <tissue evidence="2">Muscle</tissue>
    </source>
</reference>
<protein>
    <submittedName>
        <fullName evidence="2">Uncharacterized protein</fullName>
    </submittedName>
</protein>
<sequence>MVFESQPQTPTSPKDNLQSLSTATGTETSSISVVREKNTGDSSSSPHQRSSSRESSTLEDQPRAKEPLKPSSSLPDVVQGFSR</sequence>
<feature type="region of interest" description="Disordered" evidence="1">
    <location>
        <begin position="1"/>
        <end position="83"/>
    </location>
</feature>
<feature type="compositionally biased region" description="Low complexity" evidence="1">
    <location>
        <begin position="42"/>
        <end position="55"/>
    </location>
</feature>
<evidence type="ECO:0000313" key="3">
    <source>
        <dbReference type="Proteomes" id="UP000324222"/>
    </source>
</evidence>
<gene>
    <name evidence="2" type="ORF">E2C01_074821</name>
</gene>
<dbReference type="AlphaFoldDB" id="A0A5B7IFA1"/>
<name>A0A5B7IFA1_PORTR</name>
<organism evidence="2 3">
    <name type="scientific">Portunus trituberculatus</name>
    <name type="common">Swimming crab</name>
    <name type="synonym">Neptunus trituberculatus</name>
    <dbReference type="NCBI Taxonomy" id="210409"/>
    <lineage>
        <taxon>Eukaryota</taxon>
        <taxon>Metazoa</taxon>
        <taxon>Ecdysozoa</taxon>
        <taxon>Arthropoda</taxon>
        <taxon>Crustacea</taxon>
        <taxon>Multicrustacea</taxon>
        <taxon>Malacostraca</taxon>
        <taxon>Eumalacostraca</taxon>
        <taxon>Eucarida</taxon>
        <taxon>Decapoda</taxon>
        <taxon>Pleocyemata</taxon>
        <taxon>Brachyura</taxon>
        <taxon>Eubrachyura</taxon>
        <taxon>Portunoidea</taxon>
        <taxon>Portunidae</taxon>
        <taxon>Portuninae</taxon>
        <taxon>Portunus</taxon>
    </lineage>
</organism>
<comment type="caution">
    <text evidence="2">The sequence shown here is derived from an EMBL/GenBank/DDBJ whole genome shotgun (WGS) entry which is preliminary data.</text>
</comment>
<feature type="compositionally biased region" description="Polar residues" evidence="1">
    <location>
        <begin position="1"/>
        <end position="32"/>
    </location>
</feature>
<dbReference type="OrthoDB" id="312459at2759"/>
<evidence type="ECO:0000256" key="1">
    <source>
        <dbReference type="SAM" id="MobiDB-lite"/>
    </source>
</evidence>
<dbReference type="Proteomes" id="UP000324222">
    <property type="component" value="Unassembled WGS sequence"/>
</dbReference>
<proteinExistence type="predicted"/>
<accession>A0A5B7IFA1</accession>
<keyword evidence="3" id="KW-1185">Reference proteome</keyword>